<dbReference type="OMA" id="FQAMQDQ"/>
<dbReference type="VEuPathDB" id="FungiDB:YALI0_A06809g"/>
<dbReference type="OrthoDB" id="4087046at2759"/>
<dbReference type="VEuPathDB" id="FungiDB:YALI1_A06473g"/>
<dbReference type="RefSeq" id="XP_499821.1">
    <property type="nucleotide sequence ID" value="XM_499821.3"/>
</dbReference>
<protein>
    <submittedName>
        <fullName evidence="2">Uncharacterized protein</fullName>
    </submittedName>
</protein>
<dbReference type="KEGG" id="yli:2905887"/>
<dbReference type="Proteomes" id="UP000182444">
    <property type="component" value="Chromosome 1A"/>
</dbReference>
<proteinExistence type="predicted"/>
<sequence length="127" mass="13845">MNLFSKSEDGSNTATNASQPDNVTAGAGSAPSTATPAPEGDGTNSQEKTELGKLTAFVKEDPQNTYYIDGEREVARSSVCRNTQQGRTCLQLLISSKVMFQQMQKMNFYCALTDEIGRTDMECKYVP</sequence>
<accession>A0A1D8N3X7</accession>
<feature type="compositionally biased region" description="Low complexity" evidence="1">
    <location>
        <begin position="24"/>
        <end position="38"/>
    </location>
</feature>
<evidence type="ECO:0000313" key="3">
    <source>
        <dbReference type="Proteomes" id="UP000182444"/>
    </source>
</evidence>
<name>A0A1D8N3X7_YARLL</name>
<feature type="region of interest" description="Disordered" evidence="1">
    <location>
        <begin position="1"/>
        <end position="52"/>
    </location>
</feature>
<feature type="compositionally biased region" description="Polar residues" evidence="1">
    <location>
        <begin position="10"/>
        <end position="22"/>
    </location>
</feature>
<dbReference type="EMBL" id="CP017553">
    <property type="protein sequence ID" value="AOW00331.1"/>
    <property type="molecule type" value="Genomic_DNA"/>
</dbReference>
<evidence type="ECO:0000313" key="2">
    <source>
        <dbReference type="EMBL" id="AOW00331.1"/>
    </source>
</evidence>
<dbReference type="AlphaFoldDB" id="A0A1D8N3X7"/>
<reference evidence="2 3" key="1">
    <citation type="journal article" date="2016" name="PLoS ONE">
        <title>Sequence Assembly of Yarrowia lipolytica Strain W29/CLIB89 Shows Transposable Element Diversity.</title>
        <authorList>
            <person name="Magnan C."/>
            <person name="Yu J."/>
            <person name="Chang I."/>
            <person name="Jahn E."/>
            <person name="Kanomata Y."/>
            <person name="Wu J."/>
            <person name="Zeller M."/>
            <person name="Oakes M."/>
            <person name="Baldi P."/>
            <person name="Sandmeyer S."/>
        </authorList>
    </citation>
    <scope>NUCLEOTIDE SEQUENCE [LARGE SCALE GENOMIC DNA]</scope>
    <source>
        <strain evidence="3">CLIB89(W29)</strain>
    </source>
</reference>
<evidence type="ECO:0000256" key="1">
    <source>
        <dbReference type="SAM" id="MobiDB-lite"/>
    </source>
</evidence>
<dbReference type="eggNOG" id="ENOG502SEQJ">
    <property type="taxonomic scope" value="Eukaryota"/>
</dbReference>
<gene>
    <name evidence="2" type="ORF">YALI1_A06473g</name>
</gene>
<dbReference type="GeneID" id="2905887"/>
<organism evidence="2 3">
    <name type="scientific">Yarrowia lipolytica</name>
    <name type="common">Candida lipolytica</name>
    <dbReference type="NCBI Taxonomy" id="4952"/>
    <lineage>
        <taxon>Eukaryota</taxon>
        <taxon>Fungi</taxon>
        <taxon>Dikarya</taxon>
        <taxon>Ascomycota</taxon>
        <taxon>Saccharomycotina</taxon>
        <taxon>Dipodascomycetes</taxon>
        <taxon>Dipodascales</taxon>
        <taxon>Dipodascales incertae sedis</taxon>
        <taxon>Yarrowia</taxon>
    </lineage>
</organism>